<dbReference type="AlphaFoldDB" id="A0A0Q0UAX1"/>
<accession>A0A0Q0UAX1</accession>
<protein>
    <recommendedName>
        <fullName evidence="3">Helix-turn-helix domain protein</fullName>
    </recommendedName>
</protein>
<dbReference type="Proteomes" id="UP000050517">
    <property type="component" value="Unassembled WGS sequence"/>
</dbReference>
<gene>
    <name evidence="1" type="ORF">Cocul_00116</name>
</gene>
<evidence type="ECO:0000313" key="1">
    <source>
        <dbReference type="EMBL" id="KQB84983.1"/>
    </source>
</evidence>
<evidence type="ECO:0000313" key="2">
    <source>
        <dbReference type="Proteomes" id="UP000050517"/>
    </source>
</evidence>
<name>A0A0Q0UAX1_9CORY</name>
<organism evidence="1 2">
    <name type="scientific">Corynebacterium oculi</name>
    <dbReference type="NCBI Taxonomy" id="1544416"/>
    <lineage>
        <taxon>Bacteria</taxon>
        <taxon>Bacillati</taxon>
        <taxon>Actinomycetota</taxon>
        <taxon>Actinomycetes</taxon>
        <taxon>Mycobacteriales</taxon>
        <taxon>Corynebacteriaceae</taxon>
        <taxon>Corynebacterium</taxon>
    </lineage>
</organism>
<comment type="caution">
    <text evidence="1">The sequence shown here is derived from an EMBL/GenBank/DDBJ whole genome shotgun (WGS) entry which is preliminary data.</text>
</comment>
<dbReference type="EMBL" id="LKST01000001">
    <property type="protein sequence ID" value="KQB84983.1"/>
    <property type="molecule type" value="Genomic_DNA"/>
</dbReference>
<dbReference type="RefSeq" id="WP_150114282.1">
    <property type="nucleotide sequence ID" value="NZ_LKST01000001.1"/>
</dbReference>
<sequence length="50" mass="5466">MAVEILGIPQSAVMEYVTEGRISVSKVGEYSRLLASDVVTLREELVEQAV</sequence>
<proteinExistence type="predicted"/>
<dbReference type="PATRIC" id="fig|1544416.3.peg.116"/>
<reference evidence="1 2" key="1">
    <citation type="submission" date="2015-10" db="EMBL/GenBank/DDBJ databases">
        <title>Corynebacteirum lowii and Corynebacterium oculi species nova, derived from human clinical disease and and emended description of Corynebacterium mastiditis.</title>
        <authorList>
            <person name="Bernard K."/>
            <person name="Pacheco A.L."/>
            <person name="Mcdougall C."/>
            <person name="Burtx T."/>
            <person name="Weibe D."/>
            <person name="Tyler S."/>
            <person name="Olson A.B."/>
            <person name="Cnockaert M."/>
            <person name="Eguchi H."/>
            <person name="Kuwahara T."/>
            <person name="Nakayama-Imaohji H."/>
            <person name="Boudewijins M."/>
            <person name="Van Hoecke F."/>
            <person name="Bernier A.-M."/>
            <person name="Vandamme P."/>
        </authorList>
    </citation>
    <scope>NUCLEOTIDE SEQUENCE [LARGE SCALE GENOMIC DNA]</scope>
    <source>
        <strain evidence="1 2">NML 130210</strain>
    </source>
</reference>
<keyword evidence="2" id="KW-1185">Reference proteome</keyword>
<evidence type="ECO:0008006" key="3">
    <source>
        <dbReference type="Google" id="ProtNLM"/>
    </source>
</evidence>